<comment type="caution">
    <text evidence="1">The sequence shown here is derived from an EMBL/GenBank/DDBJ whole genome shotgun (WGS) entry which is preliminary data.</text>
</comment>
<dbReference type="EMBL" id="JBHSNF010000001">
    <property type="protein sequence ID" value="MFC5525220.1"/>
    <property type="molecule type" value="Genomic_DNA"/>
</dbReference>
<accession>A0ABW0QLI8</accession>
<name>A0ABW0QLI8_9GAMM</name>
<gene>
    <name evidence="1" type="ORF">ACFPPA_05635</name>
</gene>
<dbReference type="Proteomes" id="UP001596114">
    <property type="component" value="Unassembled WGS sequence"/>
</dbReference>
<protein>
    <submittedName>
        <fullName evidence="1">Uncharacterized protein</fullName>
    </submittedName>
</protein>
<sequence length="134" mass="13545">MTATTEGRNTKRRDGKQFSYPAAASLCLAGTIAVLNAAGNAEMGTTATAKVSVGVFDETVDNTGGAAGGVQVAVRRGCFQFANSASTDALANTDIGATCYIVDNQTVAKTDGSASRSKAGVVRSVDAGGVWVEF</sequence>
<evidence type="ECO:0000313" key="2">
    <source>
        <dbReference type="Proteomes" id="UP001596114"/>
    </source>
</evidence>
<evidence type="ECO:0000313" key="1">
    <source>
        <dbReference type="EMBL" id="MFC5525220.1"/>
    </source>
</evidence>
<reference evidence="2" key="1">
    <citation type="journal article" date="2019" name="Int. J. Syst. Evol. Microbiol.">
        <title>The Global Catalogue of Microorganisms (GCM) 10K type strain sequencing project: providing services to taxonomists for standard genome sequencing and annotation.</title>
        <authorList>
            <consortium name="The Broad Institute Genomics Platform"/>
            <consortium name="The Broad Institute Genome Sequencing Center for Infectious Disease"/>
            <person name="Wu L."/>
            <person name="Ma J."/>
        </authorList>
    </citation>
    <scope>NUCLEOTIDE SEQUENCE [LARGE SCALE GENOMIC DNA]</scope>
    <source>
        <strain evidence="2">CGMCC 1.16619</strain>
    </source>
</reference>
<proteinExistence type="predicted"/>
<keyword evidence="2" id="KW-1185">Reference proteome</keyword>
<organism evidence="1 2">
    <name type="scientific">Rhodanobacter ginsengisoli</name>
    <dbReference type="NCBI Taxonomy" id="418646"/>
    <lineage>
        <taxon>Bacteria</taxon>
        <taxon>Pseudomonadati</taxon>
        <taxon>Pseudomonadota</taxon>
        <taxon>Gammaproteobacteria</taxon>
        <taxon>Lysobacterales</taxon>
        <taxon>Rhodanobacteraceae</taxon>
        <taxon>Rhodanobacter</taxon>
    </lineage>
</organism>
<dbReference type="RefSeq" id="WP_377318094.1">
    <property type="nucleotide sequence ID" value="NZ_JBHSNF010000001.1"/>
</dbReference>